<dbReference type="RefSeq" id="WP_092473071.1">
    <property type="nucleotide sequence ID" value="NZ_FOOX01000015.1"/>
</dbReference>
<organism evidence="8 9">
    <name type="scientific">Desulfotruncus arcticus DSM 17038</name>
    <dbReference type="NCBI Taxonomy" id="1121424"/>
    <lineage>
        <taxon>Bacteria</taxon>
        <taxon>Bacillati</taxon>
        <taxon>Bacillota</taxon>
        <taxon>Clostridia</taxon>
        <taxon>Eubacteriales</taxon>
        <taxon>Desulfallaceae</taxon>
        <taxon>Desulfotruncus</taxon>
    </lineage>
</organism>
<keyword evidence="6 7" id="KW-0066">ATP synthesis</keyword>
<evidence type="ECO:0000256" key="4">
    <source>
        <dbReference type="ARBA" id="ARBA00023065"/>
    </source>
</evidence>
<dbReference type="OrthoDB" id="9802471at2"/>
<evidence type="ECO:0000256" key="3">
    <source>
        <dbReference type="ARBA" id="ARBA00022781"/>
    </source>
</evidence>
<accession>A0A1I2WYF0</accession>
<evidence type="ECO:0000313" key="8">
    <source>
        <dbReference type="EMBL" id="SFH06320.1"/>
    </source>
</evidence>
<comment type="subcellular location">
    <subcellularLocation>
        <location evidence="7">Cell membrane</location>
        <topology evidence="7">Peripheral membrane protein</topology>
    </subcellularLocation>
    <subcellularLocation>
        <location evidence="1">Membrane</location>
    </subcellularLocation>
</comment>
<dbReference type="PRINTS" id="PR00125">
    <property type="entry name" value="ATPASEDELTA"/>
</dbReference>
<dbReference type="Gene3D" id="1.10.520.20">
    <property type="entry name" value="N-terminal domain of the delta subunit of the F1F0-ATP synthase"/>
    <property type="match status" value="1"/>
</dbReference>
<dbReference type="InterPro" id="IPR026015">
    <property type="entry name" value="ATP_synth_OSCP/delta_N_sf"/>
</dbReference>
<keyword evidence="4 7" id="KW-0406">Ion transport</keyword>
<dbReference type="STRING" id="341036.SAMN05660649_03690"/>
<dbReference type="GO" id="GO:0046933">
    <property type="term" value="F:proton-transporting ATP synthase activity, rotational mechanism"/>
    <property type="evidence" value="ECO:0007669"/>
    <property type="project" value="UniProtKB-UniRule"/>
</dbReference>
<dbReference type="HAMAP" id="MF_01416">
    <property type="entry name" value="ATP_synth_delta_bact"/>
    <property type="match status" value="1"/>
</dbReference>
<dbReference type="NCBIfam" id="TIGR01145">
    <property type="entry name" value="ATP_synt_delta"/>
    <property type="match status" value="1"/>
</dbReference>
<comment type="function">
    <text evidence="7">This protein is part of the stalk that links CF(0) to CF(1). It either transmits conformational changes from CF(0) to CF(1) or is implicated in proton conduction.</text>
</comment>
<dbReference type="GO" id="GO:0045259">
    <property type="term" value="C:proton-transporting ATP synthase complex"/>
    <property type="evidence" value="ECO:0007669"/>
    <property type="project" value="UniProtKB-KW"/>
</dbReference>
<keyword evidence="3 7" id="KW-0375">Hydrogen ion transport</keyword>
<protein>
    <recommendedName>
        <fullName evidence="7">ATP synthase subunit delta</fullName>
    </recommendedName>
    <alternativeName>
        <fullName evidence="7">ATP synthase F(1) sector subunit delta</fullName>
    </alternativeName>
    <alternativeName>
        <fullName evidence="7">F-type ATPase subunit delta</fullName>
        <shortName evidence="7">F-ATPase subunit delta</shortName>
    </alternativeName>
</protein>
<name>A0A1I2WYF0_9FIRM</name>
<keyword evidence="7" id="KW-1003">Cell membrane</keyword>
<evidence type="ECO:0000313" key="9">
    <source>
        <dbReference type="Proteomes" id="UP000199337"/>
    </source>
</evidence>
<evidence type="ECO:0000256" key="6">
    <source>
        <dbReference type="ARBA" id="ARBA00023310"/>
    </source>
</evidence>
<dbReference type="InterPro" id="IPR000711">
    <property type="entry name" value="ATPase_OSCP/dsu"/>
</dbReference>
<dbReference type="AlphaFoldDB" id="A0A1I2WYF0"/>
<evidence type="ECO:0000256" key="7">
    <source>
        <dbReference type="HAMAP-Rule" id="MF_01416"/>
    </source>
</evidence>
<reference evidence="9" key="1">
    <citation type="submission" date="2016-10" db="EMBL/GenBank/DDBJ databases">
        <authorList>
            <person name="Varghese N."/>
            <person name="Submissions S."/>
        </authorList>
    </citation>
    <scope>NUCLEOTIDE SEQUENCE [LARGE SCALE GENOMIC DNA]</scope>
    <source>
        <strain evidence="9">DSM 17038</strain>
    </source>
</reference>
<keyword evidence="7" id="KW-0139">CF(1)</keyword>
<dbReference type="NCBIfam" id="NF004403">
    <property type="entry name" value="PRK05758.2-4"/>
    <property type="match status" value="1"/>
</dbReference>
<dbReference type="NCBIfam" id="NF004402">
    <property type="entry name" value="PRK05758.2-2"/>
    <property type="match status" value="1"/>
</dbReference>
<keyword evidence="9" id="KW-1185">Reference proteome</keyword>
<gene>
    <name evidence="7" type="primary">atpH</name>
    <name evidence="8" type="ORF">SAMN05660649_03690</name>
</gene>
<evidence type="ECO:0000256" key="2">
    <source>
        <dbReference type="ARBA" id="ARBA00022448"/>
    </source>
</evidence>
<dbReference type="EMBL" id="FOOX01000015">
    <property type="protein sequence ID" value="SFH06320.1"/>
    <property type="molecule type" value="Genomic_DNA"/>
</dbReference>
<comment type="function">
    <text evidence="7">F(1)F(0) ATP synthase produces ATP from ADP in the presence of a proton or sodium gradient. F-type ATPases consist of two structural domains, F(1) containing the extramembraneous catalytic core and F(0) containing the membrane proton channel, linked together by a central stalk and a peripheral stalk. During catalysis, ATP synthesis in the catalytic domain of F(1) is coupled via a rotary mechanism of the central stalk subunits to proton translocation.</text>
</comment>
<sequence>MLKGAVAGRYAEALYEIAVKANLVDQLEEELKAVVGVINDSDQLKKILFHPRITAAEKKEVLDNLFKEQISEVAMSFLGLLVERHREIYLADITEYFTGLANKARNISDVNVTSAVELTKEEKKRLADAMAKCTGQKVRISYNVDQGLLGGLLVRVGDKVIDGSVRTRLATLREHLRQIS</sequence>
<keyword evidence="5 7" id="KW-0472">Membrane</keyword>
<dbReference type="GO" id="GO:0005886">
    <property type="term" value="C:plasma membrane"/>
    <property type="evidence" value="ECO:0007669"/>
    <property type="project" value="UniProtKB-SubCell"/>
</dbReference>
<dbReference type="Proteomes" id="UP000199337">
    <property type="component" value="Unassembled WGS sequence"/>
</dbReference>
<evidence type="ECO:0000256" key="1">
    <source>
        <dbReference type="ARBA" id="ARBA00004370"/>
    </source>
</evidence>
<evidence type="ECO:0000256" key="5">
    <source>
        <dbReference type="ARBA" id="ARBA00023136"/>
    </source>
</evidence>
<dbReference type="PANTHER" id="PTHR11910">
    <property type="entry name" value="ATP SYNTHASE DELTA CHAIN"/>
    <property type="match status" value="1"/>
</dbReference>
<proteinExistence type="inferred from homology"/>
<comment type="similarity">
    <text evidence="7">Belongs to the ATPase delta chain family.</text>
</comment>
<dbReference type="Pfam" id="PF00213">
    <property type="entry name" value="OSCP"/>
    <property type="match status" value="1"/>
</dbReference>
<keyword evidence="2 7" id="KW-0813">Transport</keyword>
<dbReference type="SUPFAM" id="SSF47928">
    <property type="entry name" value="N-terminal domain of the delta subunit of the F1F0-ATP synthase"/>
    <property type="match status" value="1"/>
</dbReference>